<feature type="region of interest" description="Disordered" evidence="1">
    <location>
        <begin position="27"/>
        <end position="47"/>
    </location>
</feature>
<organism evidence="2 3">
    <name type="scientific">Shouchella xiaoxiensis</name>
    <dbReference type="NCBI Taxonomy" id="766895"/>
    <lineage>
        <taxon>Bacteria</taxon>
        <taxon>Bacillati</taxon>
        <taxon>Bacillota</taxon>
        <taxon>Bacilli</taxon>
        <taxon>Bacillales</taxon>
        <taxon>Bacillaceae</taxon>
        <taxon>Shouchella</taxon>
    </lineage>
</organism>
<dbReference type="EMBL" id="JAFBCV010000004">
    <property type="protein sequence ID" value="MBM7838452.1"/>
    <property type="molecule type" value="Genomic_DNA"/>
</dbReference>
<evidence type="ECO:0000256" key="1">
    <source>
        <dbReference type="SAM" id="MobiDB-lite"/>
    </source>
</evidence>
<dbReference type="Proteomes" id="UP001179280">
    <property type="component" value="Unassembled WGS sequence"/>
</dbReference>
<name>A0ABS2SW35_9BACI</name>
<reference evidence="2" key="1">
    <citation type="submission" date="2021-01" db="EMBL/GenBank/DDBJ databases">
        <title>Genomic Encyclopedia of Type Strains, Phase IV (KMG-IV): sequencing the most valuable type-strain genomes for metagenomic binning, comparative biology and taxonomic classification.</title>
        <authorList>
            <person name="Goeker M."/>
        </authorList>
    </citation>
    <scope>NUCLEOTIDE SEQUENCE</scope>
    <source>
        <strain evidence="2">DSM 21943</strain>
    </source>
</reference>
<evidence type="ECO:0000313" key="3">
    <source>
        <dbReference type="Proteomes" id="UP001179280"/>
    </source>
</evidence>
<dbReference type="RefSeq" id="WP_204465642.1">
    <property type="nucleotide sequence ID" value="NZ_JAFBCV010000004.1"/>
</dbReference>
<evidence type="ECO:0000313" key="2">
    <source>
        <dbReference type="EMBL" id="MBM7838452.1"/>
    </source>
</evidence>
<keyword evidence="3" id="KW-1185">Reference proteome</keyword>
<accession>A0ABS2SW35</accession>
<comment type="caution">
    <text evidence="2">The sequence shown here is derived from an EMBL/GenBank/DDBJ whole genome shotgun (WGS) entry which is preliminary data.</text>
</comment>
<gene>
    <name evidence="2" type="ORF">JOC54_001708</name>
</gene>
<feature type="compositionally biased region" description="Basic and acidic residues" evidence="1">
    <location>
        <begin position="33"/>
        <end position="47"/>
    </location>
</feature>
<protein>
    <submittedName>
        <fullName evidence="2">Uncharacterized protein</fullName>
    </submittedName>
</protein>
<sequence>MDKDKLASQLEEGEDIIHHQLLASYEQGTIDNQKNEVEKKESTNSNE</sequence>
<proteinExistence type="predicted"/>